<comment type="caution">
    <text evidence="8">The sequence shown here is derived from an EMBL/GenBank/DDBJ whole genome shotgun (WGS) entry which is preliminary data.</text>
</comment>
<sequence length="246" mass="27094">MENTTYIALSRIDTLTRALDVAADNLANANTDGFKATKQLFSQYLVHQKGNEPSGGRDEAFTQDLATYQDHIQGALRQTRNPTDFAINGEGYFSVRTSQGVRLTRNGQFHRRVDGTIVDGAGNPLLDRQGQNIVVAQQDEVVSVAADGTMSTEDGRIANIGIVTVDNLNTLQPEGAYLLKPTTRTHAVAQTEIRQGMLESSNVNSINETTHMVEIQRDYDLNFQLVQTESTRFMNAIDKITTEPSS</sequence>
<dbReference type="GO" id="GO:0071978">
    <property type="term" value="P:bacterial-type flagellum-dependent swarming motility"/>
    <property type="evidence" value="ECO:0007669"/>
    <property type="project" value="TreeGrafter"/>
</dbReference>
<feature type="domain" description="Flagellar hook protein FlgE/F/G-like D1" evidence="7">
    <location>
        <begin position="86"/>
        <end position="151"/>
    </location>
</feature>
<dbReference type="RefSeq" id="WP_116701506.1">
    <property type="nucleotide sequence ID" value="NZ_QUWV01000001.1"/>
</dbReference>
<dbReference type="InterPro" id="IPR037925">
    <property type="entry name" value="FlgE/F/G-like"/>
</dbReference>
<accession>A0A371Z4Z0</accession>
<dbReference type="PANTHER" id="PTHR30435">
    <property type="entry name" value="FLAGELLAR PROTEIN"/>
    <property type="match status" value="1"/>
</dbReference>
<dbReference type="EMBL" id="QUWV01000001">
    <property type="protein sequence ID" value="RFD21541.1"/>
    <property type="molecule type" value="Genomic_DNA"/>
</dbReference>
<organism evidence="8 9">
    <name type="scientific">Komagataeibacter melaceti</name>
    <dbReference type="NCBI Taxonomy" id="2766577"/>
    <lineage>
        <taxon>Bacteria</taxon>
        <taxon>Pseudomonadati</taxon>
        <taxon>Pseudomonadota</taxon>
        <taxon>Alphaproteobacteria</taxon>
        <taxon>Acetobacterales</taxon>
        <taxon>Acetobacteraceae</taxon>
        <taxon>Komagataeibacter</taxon>
    </lineage>
</organism>
<evidence type="ECO:0000259" key="7">
    <source>
        <dbReference type="Pfam" id="PF22692"/>
    </source>
</evidence>
<dbReference type="Pfam" id="PF06429">
    <property type="entry name" value="Flg_bbr_C"/>
    <property type="match status" value="1"/>
</dbReference>
<keyword evidence="8" id="KW-0282">Flagellum</keyword>
<dbReference type="SUPFAM" id="SSF117143">
    <property type="entry name" value="Flagellar hook protein flgE"/>
    <property type="match status" value="1"/>
</dbReference>
<dbReference type="PANTHER" id="PTHR30435:SF19">
    <property type="entry name" value="FLAGELLAR BASAL-BODY ROD PROTEIN FLGG"/>
    <property type="match status" value="1"/>
</dbReference>
<dbReference type="PROSITE" id="PS00588">
    <property type="entry name" value="FLAGELLA_BB_ROD"/>
    <property type="match status" value="1"/>
</dbReference>
<feature type="domain" description="Flagellar basal body rod protein N-terminal" evidence="5">
    <location>
        <begin position="6"/>
        <end position="35"/>
    </location>
</feature>
<dbReference type="Pfam" id="PF00460">
    <property type="entry name" value="Flg_bb_rod"/>
    <property type="match status" value="1"/>
</dbReference>
<dbReference type="NCBIfam" id="TIGR03506">
    <property type="entry name" value="FlgEFG_subfam"/>
    <property type="match status" value="1"/>
</dbReference>
<dbReference type="Proteomes" id="UP000262371">
    <property type="component" value="Unassembled WGS sequence"/>
</dbReference>
<dbReference type="InterPro" id="IPR053967">
    <property type="entry name" value="LlgE_F_G-like_D1"/>
</dbReference>
<evidence type="ECO:0000313" key="9">
    <source>
        <dbReference type="Proteomes" id="UP000262371"/>
    </source>
</evidence>
<evidence type="ECO:0000256" key="1">
    <source>
        <dbReference type="ARBA" id="ARBA00004117"/>
    </source>
</evidence>
<dbReference type="InterPro" id="IPR020013">
    <property type="entry name" value="Flagellar_FlgE/F/G"/>
</dbReference>
<protein>
    <submittedName>
        <fullName evidence="8">Flagellar hook basal-body protein</fullName>
    </submittedName>
</protein>
<comment type="similarity">
    <text evidence="2 4">Belongs to the flagella basal body rod proteins family.</text>
</comment>
<dbReference type="GO" id="GO:0009425">
    <property type="term" value="C:bacterial-type flagellum basal body"/>
    <property type="evidence" value="ECO:0007669"/>
    <property type="project" value="UniProtKB-SubCell"/>
</dbReference>
<evidence type="ECO:0000256" key="4">
    <source>
        <dbReference type="RuleBase" id="RU362116"/>
    </source>
</evidence>
<comment type="subcellular location">
    <subcellularLocation>
        <location evidence="1 4">Bacterial flagellum basal body</location>
    </subcellularLocation>
</comment>
<keyword evidence="9" id="KW-1185">Reference proteome</keyword>
<evidence type="ECO:0000259" key="5">
    <source>
        <dbReference type="Pfam" id="PF00460"/>
    </source>
</evidence>
<evidence type="ECO:0000256" key="3">
    <source>
        <dbReference type="ARBA" id="ARBA00023143"/>
    </source>
</evidence>
<gene>
    <name evidence="8" type="ORF">DY926_00090</name>
</gene>
<dbReference type="InterPro" id="IPR001444">
    <property type="entry name" value="Flag_bb_rod_N"/>
</dbReference>
<dbReference type="InterPro" id="IPR010930">
    <property type="entry name" value="Flg_bb/hook_C_dom"/>
</dbReference>
<feature type="domain" description="Flagellar basal-body/hook protein C-terminal" evidence="6">
    <location>
        <begin position="194"/>
        <end position="233"/>
    </location>
</feature>
<evidence type="ECO:0000313" key="8">
    <source>
        <dbReference type="EMBL" id="RFD21541.1"/>
    </source>
</evidence>
<evidence type="ECO:0000259" key="6">
    <source>
        <dbReference type="Pfam" id="PF06429"/>
    </source>
</evidence>
<dbReference type="AlphaFoldDB" id="A0A371Z4Z0"/>
<keyword evidence="8" id="KW-0966">Cell projection</keyword>
<dbReference type="OrthoDB" id="9804559at2"/>
<dbReference type="Pfam" id="PF22692">
    <property type="entry name" value="LlgE_F_G_D1"/>
    <property type="match status" value="1"/>
</dbReference>
<reference evidence="8 9" key="1">
    <citation type="submission" date="2018-08" db="EMBL/GenBank/DDBJ databases">
        <title>Komagataeibacter sp. AV 382.</title>
        <authorList>
            <person name="Skraban J."/>
            <person name="Trcek J."/>
        </authorList>
    </citation>
    <scope>NUCLEOTIDE SEQUENCE [LARGE SCALE GENOMIC DNA]</scope>
    <source>
        <strain evidence="8 9">AV 382</strain>
    </source>
</reference>
<keyword evidence="8" id="KW-0969">Cilium</keyword>
<keyword evidence="3 4" id="KW-0975">Bacterial flagellum</keyword>
<name>A0A371Z4Z0_9PROT</name>
<proteinExistence type="inferred from homology"/>
<dbReference type="InterPro" id="IPR019776">
    <property type="entry name" value="Flagellar_basal_body_rod_CS"/>
</dbReference>
<evidence type="ECO:0000256" key="2">
    <source>
        <dbReference type="ARBA" id="ARBA00009677"/>
    </source>
</evidence>